<comment type="similarity">
    <text evidence="1">Belongs to the type-I restriction system S methylase family.</text>
</comment>
<dbReference type="GO" id="GO:0016787">
    <property type="term" value="F:hydrolase activity"/>
    <property type="evidence" value="ECO:0007669"/>
    <property type="project" value="UniProtKB-KW"/>
</dbReference>
<dbReference type="SUPFAM" id="SSF116734">
    <property type="entry name" value="DNA methylase specificity domain"/>
    <property type="match status" value="2"/>
</dbReference>
<dbReference type="CDD" id="cd17276">
    <property type="entry name" value="RMtype1_S_Sau1132ORF3780P-TRD1-CR1_like"/>
    <property type="match status" value="1"/>
</dbReference>
<dbReference type="InterPro" id="IPR052021">
    <property type="entry name" value="Type-I_RS_S_subunit"/>
</dbReference>
<dbReference type="RefSeq" id="WP_320314683.1">
    <property type="nucleotide sequence ID" value="NZ_JAVIKH010000031.1"/>
</dbReference>
<dbReference type="EC" id="3.1.21.-" evidence="5"/>
<dbReference type="InterPro" id="IPR044946">
    <property type="entry name" value="Restrct_endonuc_typeI_TRD_sf"/>
</dbReference>
<comment type="caution">
    <text evidence="5">The sequence shown here is derived from an EMBL/GenBank/DDBJ whole genome shotgun (WGS) entry which is preliminary data.</text>
</comment>
<keyword evidence="3" id="KW-0238">DNA-binding</keyword>
<accession>A0ABU4WEC4</accession>
<feature type="domain" description="Type I restriction modification DNA specificity" evidence="4">
    <location>
        <begin position="16"/>
        <end position="190"/>
    </location>
</feature>
<name>A0ABU4WEC4_9FUSO</name>
<evidence type="ECO:0000256" key="1">
    <source>
        <dbReference type="ARBA" id="ARBA00010923"/>
    </source>
</evidence>
<evidence type="ECO:0000259" key="4">
    <source>
        <dbReference type="Pfam" id="PF01420"/>
    </source>
</evidence>
<dbReference type="GO" id="GO:0004519">
    <property type="term" value="F:endonuclease activity"/>
    <property type="evidence" value="ECO:0007669"/>
    <property type="project" value="UniProtKB-KW"/>
</dbReference>
<keyword evidence="5" id="KW-0255">Endonuclease</keyword>
<protein>
    <submittedName>
        <fullName evidence="5">Restriction endonuclease subunit S</fullName>
        <ecNumber evidence="5">3.1.21.-</ecNumber>
    </submittedName>
</protein>
<gene>
    <name evidence="5" type="ORF">RFV38_12725</name>
</gene>
<dbReference type="PANTHER" id="PTHR30408">
    <property type="entry name" value="TYPE-1 RESTRICTION ENZYME ECOKI SPECIFICITY PROTEIN"/>
    <property type="match status" value="1"/>
</dbReference>
<organism evidence="5 6">
    <name type="scientific">Candidatus Cetobacterium colombiensis</name>
    <dbReference type="NCBI Taxonomy" id="3073100"/>
    <lineage>
        <taxon>Bacteria</taxon>
        <taxon>Fusobacteriati</taxon>
        <taxon>Fusobacteriota</taxon>
        <taxon>Fusobacteriia</taxon>
        <taxon>Fusobacteriales</taxon>
        <taxon>Fusobacteriaceae</taxon>
        <taxon>Cetobacterium</taxon>
    </lineage>
</organism>
<feature type="domain" description="Type I restriction modification DNA specificity" evidence="4">
    <location>
        <begin position="220"/>
        <end position="390"/>
    </location>
</feature>
<dbReference type="Gene3D" id="3.90.220.20">
    <property type="entry name" value="DNA methylase specificity domains"/>
    <property type="match status" value="2"/>
</dbReference>
<dbReference type="EMBL" id="JAVIKH010000031">
    <property type="protein sequence ID" value="MDX8337342.1"/>
    <property type="molecule type" value="Genomic_DNA"/>
</dbReference>
<evidence type="ECO:0000313" key="6">
    <source>
        <dbReference type="Proteomes" id="UP001279681"/>
    </source>
</evidence>
<keyword evidence="5" id="KW-0378">Hydrolase</keyword>
<dbReference type="Pfam" id="PF01420">
    <property type="entry name" value="Methylase_S"/>
    <property type="match status" value="2"/>
</dbReference>
<dbReference type="Gene3D" id="1.10.287.1120">
    <property type="entry name" value="Bipartite methylase S protein"/>
    <property type="match status" value="1"/>
</dbReference>
<keyword evidence="2" id="KW-0680">Restriction system</keyword>
<proteinExistence type="inferred from homology"/>
<dbReference type="Proteomes" id="UP001279681">
    <property type="component" value="Unassembled WGS sequence"/>
</dbReference>
<dbReference type="PANTHER" id="PTHR30408:SF12">
    <property type="entry name" value="TYPE I RESTRICTION ENZYME MJAVIII SPECIFICITY SUBUNIT"/>
    <property type="match status" value="1"/>
</dbReference>
<keyword evidence="6" id="KW-1185">Reference proteome</keyword>
<dbReference type="InterPro" id="IPR000055">
    <property type="entry name" value="Restrct_endonuc_typeI_TRD"/>
</dbReference>
<evidence type="ECO:0000313" key="5">
    <source>
        <dbReference type="EMBL" id="MDX8337342.1"/>
    </source>
</evidence>
<sequence>MKNKVPKLRFPEFSGEWEEKKLGEISEISSGLTPLRSEKKYFENGEIPWIKTTDLNNGNILKSEELITTYALEKTTLKLLPKNTVLIAMYGGFNQIGRTGITQIETTINQAISALILKKNYSSHYILQYLNGFKEKWKQVAASSRKDPNITKKDVENFKISISSLPEQEKIASFLSKVDESIEILEEEKELWKKYKKGMIQKIFSQKLRFKDENGNDYPEWEESNLEKIAEVNPKTEAVPERFIYIDLESVENGLLKNEKIVLKNEAPSRAQRVLKSNDILYQTVRPYQKNNFYFENTNKIYPFVASTGYAQIRTSQNSKYLYHFLHTDKFVDSVLERCTGTSYPAINSSDLKLIKFNLPSLPEQEKIANFLSSIDEKIELIEKELEGIKGVPSGKRGITTLRIFLTIYDPFIFNA</sequence>
<keyword evidence="5" id="KW-0540">Nuclease</keyword>
<evidence type="ECO:0000256" key="2">
    <source>
        <dbReference type="ARBA" id="ARBA00022747"/>
    </source>
</evidence>
<evidence type="ECO:0000256" key="3">
    <source>
        <dbReference type="ARBA" id="ARBA00023125"/>
    </source>
</evidence>
<reference evidence="6" key="1">
    <citation type="submission" date="2023-07" db="EMBL/GenBank/DDBJ databases">
        <authorList>
            <person name="Colorado M.A."/>
            <person name="Villamil L.M."/>
            <person name="Melo J.F."/>
            <person name="Rodriguez J.A."/>
            <person name="Ruiz R.Y."/>
        </authorList>
    </citation>
    <scope>NUCLEOTIDE SEQUENCE [LARGE SCALE GENOMIC DNA]</scope>
    <source>
        <strain evidence="6">C33</strain>
    </source>
</reference>